<dbReference type="InterPro" id="IPR013210">
    <property type="entry name" value="LRR_N_plant-typ"/>
</dbReference>
<feature type="transmembrane region" description="Helical" evidence="4">
    <location>
        <begin position="249"/>
        <end position="273"/>
    </location>
</feature>
<gene>
    <name evidence="6" type="ORF">CSSPJE1EN2_LOCUS12221</name>
</gene>
<keyword evidence="3" id="KW-0677">Repeat</keyword>
<protein>
    <recommendedName>
        <fullName evidence="5">Leucine-rich repeat-containing N-terminal plant-type domain-containing protein</fullName>
    </recommendedName>
</protein>
<dbReference type="PANTHER" id="PTHR48060">
    <property type="entry name" value="DNA DAMAGE-REPAIR/TOLERATION PROTEIN DRT100"/>
    <property type="match status" value="1"/>
</dbReference>
<dbReference type="SUPFAM" id="SSF52058">
    <property type="entry name" value="L domain-like"/>
    <property type="match status" value="1"/>
</dbReference>
<feature type="domain" description="Leucine-rich repeat-containing N-terminal plant-type" evidence="5">
    <location>
        <begin position="39"/>
        <end position="74"/>
    </location>
</feature>
<evidence type="ECO:0000256" key="3">
    <source>
        <dbReference type="ARBA" id="ARBA00022737"/>
    </source>
</evidence>
<dbReference type="InterPro" id="IPR032675">
    <property type="entry name" value="LRR_dom_sf"/>
</dbReference>
<accession>A0ABP1B381</accession>
<evidence type="ECO:0000313" key="7">
    <source>
        <dbReference type="Proteomes" id="UP001497522"/>
    </source>
</evidence>
<evidence type="ECO:0000313" key="6">
    <source>
        <dbReference type="EMBL" id="CAK9869463.1"/>
    </source>
</evidence>
<keyword evidence="2" id="KW-0732">Signal</keyword>
<dbReference type="EMBL" id="OZ023720">
    <property type="protein sequence ID" value="CAK9869463.1"/>
    <property type="molecule type" value="Genomic_DNA"/>
</dbReference>
<evidence type="ECO:0000256" key="2">
    <source>
        <dbReference type="ARBA" id="ARBA00022729"/>
    </source>
</evidence>
<organism evidence="6 7">
    <name type="scientific">Sphagnum jensenii</name>
    <dbReference type="NCBI Taxonomy" id="128206"/>
    <lineage>
        <taxon>Eukaryota</taxon>
        <taxon>Viridiplantae</taxon>
        <taxon>Streptophyta</taxon>
        <taxon>Embryophyta</taxon>
        <taxon>Bryophyta</taxon>
        <taxon>Sphagnophytina</taxon>
        <taxon>Sphagnopsida</taxon>
        <taxon>Sphagnales</taxon>
        <taxon>Sphagnaceae</taxon>
        <taxon>Sphagnum</taxon>
    </lineage>
</organism>
<reference evidence="6" key="1">
    <citation type="submission" date="2024-03" db="EMBL/GenBank/DDBJ databases">
        <authorList>
            <consortium name="ELIXIR-Norway"/>
            <consortium name="Elixir Norway"/>
        </authorList>
    </citation>
    <scope>NUCLEOTIDE SEQUENCE</scope>
</reference>
<dbReference type="Pfam" id="PF00560">
    <property type="entry name" value="LRR_1"/>
    <property type="match status" value="1"/>
</dbReference>
<sequence>MKGFVTFFSLRVDRGCMKSAVIVLLLWIVQIHGTKGLLTDGLTLLVFKNGFDWQENDLEGCNDFDASLCSWEGVLSSDSEGLVSSLVLFHVGLVGSVSPSPGKLQGLEHLRNLFKQEFLFGDIPSEVGNCSNLMILALDNNMLTGSTPIALGKLPVGLASCTNITTLALGKNMLDGSIPAAIRKLRALQNLDLSKSELNGEIPAELGSCTNLKVPDIQSKQLTAPRGIYNINMLSTSSLFSGLPIHFRFLNLSLTILWVLFHHLSFIVASLSLRI</sequence>
<dbReference type="InterPro" id="IPR001611">
    <property type="entry name" value="Leu-rich_rpt"/>
</dbReference>
<name>A0ABP1B381_9BRYO</name>
<dbReference type="PANTHER" id="PTHR48060:SF21">
    <property type="entry name" value="L DOMAIN-LIKE PROTEIN"/>
    <property type="match status" value="1"/>
</dbReference>
<keyword evidence="4" id="KW-0472">Membrane</keyword>
<evidence type="ECO:0000259" key="5">
    <source>
        <dbReference type="Pfam" id="PF08263"/>
    </source>
</evidence>
<evidence type="ECO:0000256" key="1">
    <source>
        <dbReference type="ARBA" id="ARBA00022614"/>
    </source>
</evidence>
<proteinExistence type="predicted"/>
<keyword evidence="1" id="KW-0433">Leucine-rich repeat</keyword>
<evidence type="ECO:0000256" key="4">
    <source>
        <dbReference type="SAM" id="Phobius"/>
    </source>
</evidence>
<keyword evidence="4" id="KW-0812">Transmembrane</keyword>
<keyword evidence="4" id="KW-1133">Transmembrane helix</keyword>
<dbReference type="Pfam" id="PF08263">
    <property type="entry name" value="LRRNT_2"/>
    <property type="match status" value="1"/>
</dbReference>
<dbReference type="Gene3D" id="3.80.10.10">
    <property type="entry name" value="Ribonuclease Inhibitor"/>
    <property type="match status" value="2"/>
</dbReference>
<dbReference type="Proteomes" id="UP001497522">
    <property type="component" value="Chromosome 19"/>
</dbReference>
<keyword evidence="7" id="KW-1185">Reference proteome</keyword>
<dbReference type="InterPro" id="IPR053211">
    <property type="entry name" value="DNA_repair-toleration"/>
</dbReference>